<protein>
    <submittedName>
        <fullName evidence="7">Heme-binding protein</fullName>
    </submittedName>
</protein>
<dbReference type="InterPro" id="IPR011041">
    <property type="entry name" value="Quinoprot_gluc/sorb_DH_b-prop"/>
</dbReference>
<dbReference type="InterPro" id="IPR036909">
    <property type="entry name" value="Cyt_c-like_dom_sf"/>
</dbReference>
<accession>A0A3D8L884</accession>
<evidence type="ECO:0000256" key="1">
    <source>
        <dbReference type="ARBA" id="ARBA00022617"/>
    </source>
</evidence>
<keyword evidence="8" id="KW-1185">Reference proteome</keyword>
<dbReference type="GO" id="GO:0009055">
    <property type="term" value="F:electron transfer activity"/>
    <property type="evidence" value="ECO:0007669"/>
    <property type="project" value="InterPro"/>
</dbReference>
<evidence type="ECO:0000256" key="3">
    <source>
        <dbReference type="ARBA" id="ARBA00023004"/>
    </source>
</evidence>
<evidence type="ECO:0000256" key="4">
    <source>
        <dbReference type="PROSITE-ProRule" id="PRU00433"/>
    </source>
</evidence>
<keyword evidence="2 4" id="KW-0479">Metal-binding</keyword>
<feature type="chain" id="PRO_5017692966" evidence="5">
    <location>
        <begin position="22"/>
        <end position="907"/>
    </location>
</feature>
<proteinExistence type="predicted"/>
<dbReference type="PROSITE" id="PS51257">
    <property type="entry name" value="PROKAR_LIPOPROTEIN"/>
    <property type="match status" value="1"/>
</dbReference>
<keyword evidence="1 4" id="KW-0349">Heme</keyword>
<dbReference type="Gene3D" id="2.120.10.30">
    <property type="entry name" value="TolB, C-terminal domain"/>
    <property type="match status" value="1"/>
</dbReference>
<dbReference type="GO" id="GO:0020037">
    <property type="term" value="F:heme binding"/>
    <property type="evidence" value="ECO:0007669"/>
    <property type="project" value="InterPro"/>
</dbReference>
<dbReference type="Pfam" id="PF00034">
    <property type="entry name" value="Cytochrom_C"/>
    <property type="match status" value="1"/>
</dbReference>
<keyword evidence="5" id="KW-0732">Signal</keyword>
<gene>
    <name evidence="7" type="ORF">DXT99_19345</name>
</gene>
<comment type="caution">
    <text evidence="7">The sequence shown here is derived from an EMBL/GenBank/DDBJ whole genome shotgun (WGS) entry which is preliminary data.</text>
</comment>
<dbReference type="SUPFAM" id="SSF46626">
    <property type="entry name" value="Cytochrome c"/>
    <property type="match status" value="1"/>
</dbReference>
<dbReference type="OrthoDB" id="9808161at2"/>
<dbReference type="SUPFAM" id="SSF50952">
    <property type="entry name" value="Soluble quinoprotein glucose dehydrogenase"/>
    <property type="match status" value="1"/>
</dbReference>
<evidence type="ECO:0000259" key="6">
    <source>
        <dbReference type="PROSITE" id="PS51007"/>
    </source>
</evidence>
<feature type="signal peptide" evidence="5">
    <location>
        <begin position="1"/>
        <end position="21"/>
    </location>
</feature>
<dbReference type="RefSeq" id="WP_115567229.1">
    <property type="nucleotide sequence ID" value="NZ_QRGR01000023.1"/>
</dbReference>
<dbReference type="InterPro" id="IPR009056">
    <property type="entry name" value="Cyt_c-like_dom"/>
</dbReference>
<dbReference type="InterPro" id="IPR011042">
    <property type="entry name" value="6-blade_b-propeller_TolB-like"/>
</dbReference>
<evidence type="ECO:0000256" key="2">
    <source>
        <dbReference type="ARBA" id="ARBA00022723"/>
    </source>
</evidence>
<dbReference type="InterPro" id="IPR013427">
    <property type="entry name" value="Haem-bd_dom_put"/>
</dbReference>
<sequence length="907" mass="100952">MRHKILSIRLLLALSVSVLVGSSCSRMEKEEPVSAVPVDPRTEKLKLPEGFRAEHLHSPSENEQGSWVSMAFDDKGRMIASDQYGALYRLELPPIGSDSLEPKIEKLIIGDGTELDSASTHGGMGYAQGLLWAFNSLYVMVNHNSNEEFSKGSGLYRLQDTDGNDQFDKVTLLKELKGEGEHGPHSIKLSPDKKSLYVVAGNHTDLPEMDAYRLPPVWKEDNLFPQIKDPRGHANDREAPGGWIAKIDSLGQHWELISAGFRNPFDIAFNDAGDLFTYDSDMEWDFGMPWYRPTRICHVTSGSEFGWRTGNGKWSPAYPDNLPPVLNIGQGSPTNVVYAGDAKFPEKYRNSVFAFDWSFGIIYAVHLQPEGASYKAEAEEFVSGSPLPLTDGVIGPDGALYFLTGGRRLESDLYRVYYGDQEEIVAAASKKSNVKETAESKIRKQLERYHGEPQAGAVDFAWPYLKHNDRFVRYAARIAVEHQPVSQWQARALNEKDPQILTQAMIALARHGNKAQRNQMLESLMTIDYAQLSAPQKQDLLRAFELVLYRYGTPDPAMKNKAIAYLDERYPAENNNLNRSLSKLLVSLDAPQVVPKTLALLEAAKDDKTEQETATASSDLILRNPQYGLDIANMLANVPPAQQTYYATALSEAKTGWTPELRDKYFQWMYNAFNYKGGRSYVGFVDKARKAALSHVPKSQFAHYNTMSGDSLLGGGGLDLANTSSYKPQGPGRKWTVEEALPLVENGLAHQNLEQGKAIYAATLCKSCHTMEGEGGFIGPDLSQLGNRFTTKDILEAIIHPDSVISDQYAATIFHLKDGSSVVGRLTNEDDNTYFVSQNPFAPQTLREIPKSQVTRTKESEVSPMLPNLINRLNPDELKDLMAYLISAGNKEHKVYTVSNSPDSNKK</sequence>
<evidence type="ECO:0000313" key="7">
    <source>
        <dbReference type="EMBL" id="RDV13506.1"/>
    </source>
</evidence>
<dbReference type="PROSITE" id="PS51007">
    <property type="entry name" value="CYTC"/>
    <property type="match status" value="1"/>
</dbReference>
<name>A0A3D8L884_9BACT</name>
<evidence type="ECO:0000313" key="8">
    <source>
        <dbReference type="Proteomes" id="UP000256708"/>
    </source>
</evidence>
<feature type="domain" description="Cytochrome c" evidence="6">
    <location>
        <begin position="751"/>
        <end position="889"/>
    </location>
</feature>
<dbReference type="AlphaFoldDB" id="A0A3D8L884"/>
<evidence type="ECO:0000256" key="5">
    <source>
        <dbReference type="SAM" id="SignalP"/>
    </source>
</evidence>
<dbReference type="NCBIfam" id="TIGR02603">
    <property type="entry name" value="CxxCH_TIGR02603"/>
    <property type="match status" value="1"/>
</dbReference>
<dbReference type="Gene3D" id="1.10.760.10">
    <property type="entry name" value="Cytochrome c-like domain"/>
    <property type="match status" value="1"/>
</dbReference>
<reference evidence="8" key="1">
    <citation type="submission" date="2018-08" db="EMBL/GenBank/DDBJ databases">
        <authorList>
            <person name="Liu Z.-W."/>
            <person name="Du Z.-J."/>
        </authorList>
    </citation>
    <scope>NUCLEOTIDE SEQUENCE [LARGE SCALE GENOMIC DNA]</scope>
    <source>
        <strain evidence="8">H4X</strain>
    </source>
</reference>
<organism evidence="7 8">
    <name type="scientific">Pontibacter diazotrophicus</name>
    <dbReference type="NCBI Taxonomy" id="1400979"/>
    <lineage>
        <taxon>Bacteria</taxon>
        <taxon>Pseudomonadati</taxon>
        <taxon>Bacteroidota</taxon>
        <taxon>Cytophagia</taxon>
        <taxon>Cytophagales</taxon>
        <taxon>Hymenobacteraceae</taxon>
        <taxon>Pontibacter</taxon>
    </lineage>
</organism>
<dbReference type="PANTHER" id="PTHR33546">
    <property type="entry name" value="LARGE, MULTIFUNCTIONAL SECRETED PROTEIN-RELATED"/>
    <property type="match status" value="1"/>
</dbReference>
<keyword evidence="3 4" id="KW-0408">Iron</keyword>
<dbReference type="Proteomes" id="UP000256708">
    <property type="component" value="Unassembled WGS sequence"/>
</dbReference>
<dbReference type="GO" id="GO:0046872">
    <property type="term" value="F:metal ion binding"/>
    <property type="evidence" value="ECO:0007669"/>
    <property type="project" value="UniProtKB-KW"/>
</dbReference>
<dbReference type="EMBL" id="QRGR01000023">
    <property type="protein sequence ID" value="RDV13506.1"/>
    <property type="molecule type" value="Genomic_DNA"/>
</dbReference>
<dbReference type="PANTHER" id="PTHR33546:SF1">
    <property type="entry name" value="LARGE, MULTIFUNCTIONAL SECRETED PROTEIN"/>
    <property type="match status" value="1"/>
</dbReference>